<dbReference type="AlphaFoldDB" id="A0A4R3QRF6"/>
<dbReference type="Proteomes" id="UP000295547">
    <property type="component" value="Unassembled WGS sequence"/>
</dbReference>
<dbReference type="EMBL" id="SMBJ01000006">
    <property type="protein sequence ID" value="TCU24860.1"/>
    <property type="molecule type" value="Genomic_DNA"/>
</dbReference>
<evidence type="ECO:0000313" key="3">
    <source>
        <dbReference type="Proteomes" id="UP000295507"/>
    </source>
</evidence>
<evidence type="ECO:0000313" key="4">
    <source>
        <dbReference type="Proteomes" id="UP000295547"/>
    </source>
</evidence>
<reference evidence="3 4" key="1">
    <citation type="submission" date="2019-03" db="EMBL/GenBank/DDBJ databases">
        <title>Genomic Encyclopedia of Type Strains, Phase IV (KMG-V): Genome sequencing to study the core and pangenomes of soil and plant-associated prokaryotes.</title>
        <authorList>
            <person name="Whitman W."/>
        </authorList>
    </citation>
    <scope>NUCLEOTIDE SEQUENCE [LARGE SCALE GENOMIC DNA]</scope>
    <source>
        <strain evidence="1 4">Gr42</strain>
        <strain evidence="2 3">IE4868</strain>
    </source>
</reference>
<accession>A0A4R3QRF6</accession>
<comment type="caution">
    <text evidence="1">The sequence shown here is derived from an EMBL/GenBank/DDBJ whole genome shotgun (WGS) entry which is preliminary data.</text>
</comment>
<proteinExistence type="predicted"/>
<name>A0A4R3QRF6_9HYPH</name>
<organism evidence="1 4">
    <name type="scientific">Rhizobium azibense</name>
    <dbReference type="NCBI Taxonomy" id="1136135"/>
    <lineage>
        <taxon>Bacteria</taxon>
        <taxon>Pseudomonadati</taxon>
        <taxon>Pseudomonadota</taxon>
        <taxon>Alphaproteobacteria</taxon>
        <taxon>Hyphomicrobiales</taxon>
        <taxon>Rhizobiaceae</taxon>
        <taxon>Rhizobium/Agrobacterium group</taxon>
        <taxon>Rhizobium</taxon>
    </lineage>
</organism>
<evidence type="ECO:0000313" key="2">
    <source>
        <dbReference type="EMBL" id="TCU39606.1"/>
    </source>
</evidence>
<dbReference type="Proteomes" id="UP000295507">
    <property type="component" value="Unassembled WGS sequence"/>
</dbReference>
<protein>
    <submittedName>
        <fullName evidence="1">Uncharacterized protein</fullName>
    </submittedName>
</protein>
<dbReference type="EMBL" id="SMBK01000003">
    <property type="protein sequence ID" value="TCU39606.1"/>
    <property type="molecule type" value="Genomic_DNA"/>
</dbReference>
<gene>
    <name evidence="2" type="ORF">EV129_103453</name>
    <name evidence="1" type="ORF">EV130_106453</name>
</gene>
<sequence length="212" mass="23246">MACVVHDTQCHGQMRPYAVNPWLERGHRWPRKPSVKLIAGVFLRIRPAPPLALREESDLKAAGADRPFQLWISNSWMAGNSLPNENSSILCDSCEHGGRLVQGVPWPTFEPLTRGEFPTCRNACQSTGSNNSLPPCASWMAAHGCRFELSGGPLPRLASSCFEDKEFNIFGRSVTLKDHMHVCTMIDPGPRPHVGGPVVSTSQTFVCVDGVP</sequence>
<keyword evidence="4" id="KW-1185">Reference proteome</keyword>
<evidence type="ECO:0000313" key="1">
    <source>
        <dbReference type="EMBL" id="TCU24860.1"/>
    </source>
</evidence>